<evidence type="ECO:0008006" key="5">
    <source>
        <dbReference type="Google" id="ProtNLM"/>
    </source>
</evidence>
<evidence type="ECO:0000313" key="4">
    <source>
        <dbReference type="Proteomes" id="UP001429564"/>
    </source>
</evidence>
<feature type="signal peptide" evidence="2">
    <location>
        <begin position="1"/>
        <end position="24"/>
    </location>
</feature>
<proteinExistence type="predicted"/>
<reference evidence="3 4" key="1">
    <citation type="submission" date="2018-05" db="EMBL/GenBank/DDBJ databases">
        <authorList>
            <person name="Zhang Y.-J."/>
        </authorList>
    </citation>
    <scope>NUCLEOTIDE SEQUENCE [LARGE SCALE GENOMIC DNA]</scope>
    <source>
        <strain evidence="3 4">CY04</strain>
    </source>
</reference>
<evidence type="ECO:0000313" key="3">
    <source>
        <dbReference type="EMBL" id="NIZ62612.1"/>
    </source>
</evidence>
<organism evidence="3 4">
    <name type="scientific">Parasedimentitalea denitrificans</name>
    <dbReference type="NCBI Taxonomy" id="2211118"/>
    <lineage>
        <taxon>Bacteria</taxon>
        <taxon>Pseudomonadati</taxon>
        <taxon>Pseudomonadota</taxon>
        <taxon>Alphaproteobacteria</taxon>
        <taxon>Rhodobacterales</taxon>
        <taxon>Paracoccaceae</taxon>
        <taxon>Parasedimentitalea</taxon>
    </lineage>
</organism>
<accession>A0ABX0WAQ2</accession>
<protein>
    <recommendedName>
        <fullName evidence="5">Secreted protein</fullName>
    </recommendedName>
</protein>
<feature type="compositionally biased region" description="Basic and acidic residues" evidence="1">
    <location>
        <begin position="39"/>
        <end position="58"/>
    </location>
</feature>
<dbReference type="RefSeq" id="WP_167685226.1">
    <property type="nucleotide sequence ID" value="NZ_QHLQ01000019.1"/>
</dbReference>
<feature type="region of interest" description="Disordered" evidence="1">
    <location>
        <begin position="25"/>
        <end position="60"/>
    </location>
</feature>
<name>A0ABX0WAQ2_9RHOB</name>
<comment type="caution">
    <text evidence="3">The sequence shown here is derived from an EMBL/GenBank/DDBJ whole genome shotgun (WGS) entry which is preliminary data.</text>
</comment>
<evidence type="ECO:0000256" key="2">
    <source>
        <dbReference type="SAM" id="SignalP"/>
    </source>
</evidence>
<dbReference type="Proteomes" id="UP001429564">
    <property type="component" value="Unassembled WGS sequence"/>
</dbReference>
<sequence length="206" mass="22714">MKLLRAALFSLLAGVIFPPQIAQAQSDDFPTSGDDYQGEDSHSVEGRSDEFEQEKENGPKLTDADEVLERLATIRDECQPAELYRIDCLAERLTTLEKSMDNLVGYGEARDILSDTANQLREITQNNLDQDRPRARLESTDGSFRSKSPLSAVSAANERRALAQAVAVLAEAETRLLRSAESSSRRAVQYQQIAAALGSNKVLLRS</sequence>
<keyword evidence="2" id="KW-0732">Signal</keyword>
<dbReference type="EMBL" id="QHLQ01000019">
    <property type="protein sequence ID" value="NIZ62612.1"/>
    <property type="molecule type" value="Genomic_DNA"/>
</dbReference>
<keyword evidence="4" id="KW-1185">Reference proteome</keyword>
<feature type="chain" id="PRO_5046717912" description="Secreted protein" evidence="2">
    <location>
        <begin position="25"/>
        <end position="206"/>
    </location>
</feature>
<evidence type="ECO:0000256" key="1">
    <source>
        <dbReference type="SAM" id="MobiDB-lite"/>
    </source>
</evidence>
<gene>
    <name evidence="3" type="ORF">DL239_16695</name>
</gene>